<dbReference type="PANTHER" id="PTHR48478">
    <property type="entry name" value="LECTIN-LIKE"/>
    <property type="match status" value="1"/>
</dbReference>
<keyword evidence="3" id="KW-1185">Reference proteome</keyword>
<dbReference type="PANTHER" id="PTHR48478:SF1">
    <property type="entry name" value="LECTIN-LIKE"/>
    <property type="match status" value="1"/>
</dbReference>
<dbReference type="EMBL" id="OZ021744">
    <property type="protein sequence ID" value="CAK9311647.1"/>
    <property type="molecule type" value="Genomic_DNA"/>
</dbReference>
<sequence length="231" mass="26195">MDPEELEARKFLGLQVQLGHCLSHILPQADEKLLWPSYIPLFDQLVYGISLNNGAQASKYYLNKQTNSNRVYIPPKSLNIAWGHDPRYWKWELLEEWDKRALLAVLIRVNWFDVRGTVKASLLSSRVLYLVAFVIYFNEDAHGWHVPVNLVLKKPNGCKIESKVSIEGKPKGEYFEVDAGELILDNCGCGDSGIIEFAMYEHGSHEKRGLVMKGVILRSKASDGCPHANVK</sequence>
<dbReference type="InterPro" id="IPR052147">
    <property type="entry name" value="PP2-like/Lectin"/>
</dbReference>
<proteinExistence type="predicted"/>
<protein>
    <submittedName>
        <fullName evidence="1">Uncharacterized protein</fullName>
    </submittedName>
</protein>
<reference evidence="1 3" key="1">
    <citation type="submission" date="2024-03" db="EMBL/GenBank/DDBJ databases">
        <authorList>
            <person name="Gkanogiannis A."/>
            <person name="Becerra Lopez-Lavalle L."/>
        </authorList>
    </citation>
    <scope>NUCLEOTIDE SEQUENCE [LARGE SCALE GENOMIC DNA]</scope>
</reference>
<evidence type="ECO:0000313" key="1">
    <source>
        <dbReference type="EMBL" id="CAK9311646.1"/>
    </source>
</evidence>
<gene>
    <name evidence="1" type="ORF">CITCOLO1_LOCUS3309</name>
    <name evidence="2" type="ORF">CITCOLO1_LOCUS3310</name>
</gene>
<dbReference type="InterPro" id="IPR025886">
    <property type="entry name" value="PP2-like"/>
</dbReference>
<accession>A0ABP0XXL1</accession>
<organism evidence="1 3">
    <name type="scientific">Citrullus colocynthis</name>
    <name type="common">colocynth</name>
    <dbReference type="NCBI Taxonomy" id="252529"/>
    <lineage>
        <taxon>Eukaryota</taxon>
        <taxon>Viridiplantae</taxon>
        <taxon>Streptophyta</taxon>
        <taxon>Embryophyta</taxon>
        <taxon>Tracheophyta</taxon>
        <taxon>Spermatophyta</taxon>
        <taxon>Magnoliopsida</taxon>
        <taxon>eudicotyledons</taxon>
        <taxon>Gunneridae</taxon>
        <taxon>Pentapetalae</taxon>
        <taxon>rosids</taxon>
        <taxon>fabids</taxon>
        <taxon>Cucurbitales</taxon>
        <taxon>Cucurbitaceae</taxon>
        <taxon>Benincaseae</taxon>
        <taxon>Citrullus</taxon>
    </lineage>
</organism>
<dbReference type="Pfam" id="PF14299">
    <property type="entry name" value="PP2"/>
    <property type="match status" value="1"/>
</dbReference>
<evidence type="ECO:0000313" key="2">
    <source>
        <dbReference type="EMBL" id="CAK9311647.1"/>
    </source>
</evidence>
<dbReference type="Proteomes" id="UP001642487">
    <property type="component" value="Chromosome 10"/>
</dbReference>
<name>A0ABP0XXL1_9ROSI</name>
<dbReference type="EMBL" id="OZ021744">
    <property type="protein sequence ID" value="CAK9311646.1"/>
    <property type="molecule type" value="Genomic_DNA"/>
</dbReference>
<evidence type="ECO:0000313" key="3">
    <source>
        <dbReference type="Proteomes" id="UP001642487"/>
    </source>
</evidence>